<comment type="caution">
    <text evidence="1">The sequence shown here is derived from an EMBL/GenBank/DDBJ whole genome shotgun (WGS) entry which is preliminary data.</text>
</comment>
<name>A0ABT1Q5N9_9NOCA</name>
<sequence>MPTNELDDRRAFLASLCTPGGPLTIDAPHAINDRRYVRRIDGEPIPSRARLRRHGRILADWRSSHAQVRRDRVSILPNGSAGMPTW</sequence>
<dbReference type="RefSeq" id="WP_255964935.1">
    <property type="nucleotide sequence ID" value="NZ_JANFQF010000001.1"/>
</dbReference>
<evidence type="ECO:0000313" key="1">
    <source>
        <dbReference type="EMBL" id="MCQ4117581.1"/>
    </source>
</evidence>
<reference evidence="1 2" key="1">
    <citation type="submission" date="2022-07" db="EMBL/GenBank/DDBJ databases">
        <title>Degradation activity of malathion, p-nitrophenol and potential low-temperature adaptation strategy of Rhodococcus sp. FXJ9.536.</title>
        <authorList>
            <person name="Huang J."/>
            <person name="Huang Y."/>
        </authorList>
    </citation>
    <scope>NUCLEOTIDE SEQUENCE [LARGE SCALE GENOMIC DNA]</scope>
    <source>
        <strain evidence="1 2">FXJ9.536</strain>
    </source>
</reference>
<proteinExistence type="predicted"/>
<keyword evidence="2" id="KW-1185">Reference proteome</keyword>
<gene>
    <name evidence="1" type="ORF">NOF53_00075</name>
</gene>
<protein>
    <submittedName>
        <fullName evidence="1">Uncharacterized protein</fullName>
    </submittedName>
</protein>
<organism evidence="1 2">
    <name type="scientific">Rhodococcus tibetensis</name>
    <dbReference type="NCBI Taxonomy" id="2965064"/>
    <lineage>
        <taxon>Bacteria</taxon>
        <taxon>Bacillati</taxon>
        <taxon>Actinomycetota</taxon>
        <taxon>Actinomycetes</taxon>
        <taxon>Mycobacteriales</taxon>
        <taxon>Nocardiaceae</taxon>
        <taxon>Rhodococcus</taxon>
    </lineage>
</organism>
<dbReference type="Proteomes" id="UP001524501">
    <property type="component" value="Unassembled WGS sequence"/>
</dbReference>
<accession>A0ABT1Q5N9</accession>
<dbReference type="EMBL" id="JANFQF010000001">
    <property type="protein sequence ID" value="MCQ4117581.1"/>
    <property type="molecule type" value="Genomic_DNA"/>
</dbReference>
<evidence type="ECO:0000313" key="2">
    <source>
        <dbReference type="Proteomes" id="UP001524501"/>
    </source>
</evidence>